<dbReference type="SMART" id="SM00248">
    <property type="entry name" value="ANK"/>
    <property type="match status" value="2"/>
</dbReference>
<reference evidence="12" key="2">
    <citation type="submission" date="2025-08" db="UniProtKB">
        <authorList>
            <consortium name="Ensembl"/>
        </authorList>
    </citation>
    <scope>IDENTIFICATION</scope>
</reference>
<dbReference type="GO" id="GO:0005654">
    <property type="term" value="C:nucleoplasm"/>
    <property type="evidence" value="ECO:0007669"/>
    <property type="project" value="TreeGrafter"/>
</dbReference>
<evidence type="ECO:0000256" key="1">
    <source>
        <dbReference type="ARBA" id="ARBA00004170"/>
    </source>
</evidence>
<feature type="region of interest" description="Disordered" evidence="10">
    <location>
        <begin position="969"/>
        <end position="1002"/>
    </location>
</feature>
<dbReference type="CDD" id="cd18500">
    <property type="entry name" value="BACK_IBtk"/>
    <property type="match status" value="1"/>
</dbReference>
<dbReference type="Ensembl" id="ENSAPLT00000026229.1">
    <property type="protein sequence ID" value="ENSAPLP00000017323.1"/>
    <property type="gene ID" value="ENSAPLG00000003222.2"/>
</dbReference>
<evidence type="ECO:0000256" key="2">
    <source>
        <dbReference type="ARBA" id="ARBA00004496"/>
    </source>
</evidence>
<dbReference type="InterPro" id="IPR009091">
    <property type="entry name" value="RCC1/BLIP-II"/>
</dbReference>
<feature type="repeat" description="ANK" evidence="8">
    <location>
        <begin position="86"/>
        <end position="118"/>
    </location>
</feature>
<dbReference type="GO" id="GO:0005737">
    <property type="term" value="C:cytoplasm"/>
    <property type="evidence" value="ECO:0007669"/>
    <property type="project" value="UniProtKB-SubCell"/>
</dbReference>
<evidence type="ECO:0000256" key="5">
    <source>
        <dbReference type="ARBA" id="ARBA00023043"/>
    </source>
</evidence>
<dbReference type="PROSITE" id="PS50097">
    <property type="entry name" value="BTB"/>
    <property type="match status" value="2"/>
</dbReference>
<feature type="compositionally biased region" description="Polar residues" evidence="10">
    <location>
        <begin position="993"/>
        <end position="1002"/>
    </location>
</feature>
<dbReference type="CDD" id="cd18301">
    <property type="entry name" value="BTB1_POZ_IBtk"/>
    <property type="match status" value="1"/>
</dbReference>
<feature type="repeat" description="RCC1" evidence="9">
    <location>
        <begin position="143"/>
        <end position="196"/>
    </location>
</feature>
<gene>
    <name evidence="12" type="primary">IBTK</name>
</gene>
<evidence type="ECO:0000256" key="8">
    <source>
        <dbReference type="PROSITE-ProRule" id="PRU00023"/>
    </source>
</evidence>
<keyword evidence="6" id="KW-0472">Membrane</keyword>
<feature type="repeat" description="RCC1" evidence="9">
    <location>
        <begin position="197"/>
        <end position="248"/>
    </location>
</feature>
<dbReference type="GO" id="GO:0030292">
    <property type="term" value="F:protein tyrosine kinase inhibitor activity"/>
    <property type="evidence" value="ECO:0007669"/>
    <property type="project" value="TreeGrafter"/>
</dbReference>
<dbReference type="PRINTS" id="PR00633">
    <property type="entry name" value="RCCNDNSATION"/>
</dbReference>
<protein>
    <recommendedName>
        <fullName evidence="7">Inhibitor of Bruton tyrosine kinase</fullName>
    </recommendedName>
</protein>
<reference evidence="12" key="3">
    <citation type="submission" date="2025-09" db="UniProtKB">
        <authorList>
            <consortium name="Ensembl"/>
        </authorList>
    </citation>
    <scope>IDENTIFICATION</scope>
</reference>
<evidence type="ECO:0000256" key="7">
    <source>
        <dbReference type="ARBA" id="ARBA00072410"/>
    </source>
</evidence>
<dbReference type="CDD" id="cd18302">
    <property type="entry name" value="BTB2_POZ_IBtk"/>
    <property type="match status" value="1"/>
</dbReference>
<dbReference type="FunFam" id="3.30.710.10:FF:000105">
    <property type="entry name" value="inhibitor of Bruton tyrosine kinase isoform X1"/>
    <property type="match status" value="1"/>
</dbReference>
<proteinExistence type="predicted"/>
<keyword evidence="3" id="KW-0963">Cytoplasm</keyword>
<evidence type="ECO:0000256" key="10">
    <source>
        <dbReference type="SAM" id="MobiDB-lite"/>
    </source>
</evidence>
<evidence type="ECO:0000256" key="3">
    <source>
        <dbReference type="ARBA" id="ARBA00022490"/>
    </source>
</evidence>
<dbReference type="Gene3D" id="1.25.40.20">
    <property type="entry name" value="Ankyrin repeat-containing domain"/>
    <property type="match status" value="1"/>
</dbReference>
<feature type="domain" description="BTB" evidence="11">
    <location>
        <begin position="565"/>
        <end position="645"/>
    </location>
</feature>
<evidence type="ECO:0000256" key="6">
    <source>
        <dbReference type="ARBA" id="ARBA00023136"/>
    </source>
</evidence>
<feature type="region of interest" description="Disordered" evidence="10">
    <location>
        <begin position="472"/>
        <end position="493"/>
    </location>
</feature>
<feature type="compositionally biased region" description="Basic residues" evidence="10">
    <location>
        <begin position="977"/>
        <end position="989"/>
    </location>
</feature>
<dbReference type="PANTHER" id="PTHR22872">
    <property type="entry name" value="BTK-BINDING PROTEIN-RELATED"/>
    <property type="match status" value="1"/>
</dbReference>
<dbReference type="Gene3D" id="3.30.710.10">
    <property type="entry name" value="Potassium Channel Kv1.1, Chain A"/>
    <property type="match status" value="2"/>
</dbReference>
<dbReference type="FunFam" id="2.130.10.30:FF:000011">
    <property type="entry name" value="inhibitor of Bruton tyrosine kinase isoform X2"/>
    <property type="match status" value="1"/>
</dbReference>
<dbReference type="InterPro" id="IPR011333">
    <property type="entry name" value="SKP1/BTB/POZ_sf"/>
</dbReference>
<dbReference type="InterPro" id="IPR002110">
    <property type="entry name" value="Ankyrin_rpt"/>
</dbReference>
<dbReference type="InterPro" id="IPR000210">
    <property type="entry name" value="BTB/POZ_dom"/>
</dbReference>
<dbReference type="PROSITE" id="PS50297">
    <property type="entry name" value="ANK_REP_REGION"/>
    <property type="match status" value="1"/>
</dbReference>
<dbReference type="InterPro" id="IPR000408">
    <property type="entry name" value="Reg_chr_condens"/>
</dbReference>
<accession>A0A493SUY6</accession>
<evidence type="ECO:0000256" key="9">
    <source>
        <dbReference type="PROSITE-ProRule" id="PRU00235"/>
    </source>
</evidence>
<dbReference type="InterPro" id="IPR051625">
    <property type="entry name" value="Signaling_Regulatory_Domain"/>
</dbReference>
<dbReference type="SUPFAM" id="SSF48403">
    <property type="entry name" value="Ankyrin repeat"/>
    <property type="match status" value="1"/>
</dbReference>
<feature type="compositionally biased region" description="Basic and acidic residues" evidence="10">
    <location>
        <begin position="1051"/>
        <end position="1064"/>
    </location>
</feature>
<dbReference type="SUPFAM" id="SSF50985">
    <property type="entry name" value="RCC1/BLIP-II"/>
    <property type="match status" value="1"/>
</dbReference>
<dbReference type="PROSITE" id="PS50012">
    <property type="entry name" value="RCC1_3"/>
    <property type="match status" value="3"/>
</dbReference>
<comment type="subcellular location">
    <subcellularLocation>
        <location evidence="2">Cytoplasm</location>
    </subcellularLocation>
    <subcellularLocation>
        <location evidence="1">Membrane</location>
        <topology evidence="1">Peripheral membrane protein</topology>
    </subcellularLocation>
</comment>
<evidence type="ECO:0000313" key="12">
    <source>
        <dbReference type="Ensembl" id="ENSAPLP00000017323.1"/>
    </source>
</evidence>
<dbReference type="GO" id="GO:0016020">
    <property type="term" value="C:membrane"/>
    <property type="evidence" value="ECO:0007669"/>
    <property type="project" value="UniProtKB-SubCell"/>
</dbReference>
<feature type="domain" description="BTB" evidence="11">
    <location>
        <begin position="767"/>
        <end position="835"/>
    </location>
</feature>
<evidence type="ECO:0000313" key="13">
    <source>
        <dbReference type="Proteomes" id="UP000016666"/>
    </source>
</evidence>
<evidence type="ECO:0000259" key="11">
    <source>
        <dbReference type="PROSITE" id="PS50097"/>
    </source>
</evidence>
<dbReference type="GeneTree" id="ENSGT00940000156277"/>
<evidence type="ECO:0000256" key="4">
    <source>
        <dbReference type="ARBA" id="ARBA00022737"/>
    </source>
</evidence>
<reference evidence="12 13" key="1">
    <citation type="submission" date="2017-10" db="EMBL/GenBank/DDBJ databases">
        <title>A new Pekin duck reference genome.</title>
        <authorList>
            <person name="Hou Z.-C."/>
            <person name="Zhou Z.-K."/>
            <person name="Zhu F."/>
            <person name="Hou S.-S."/>
        </authorList>
    </citation>
    <scope>NUCLEOTIDE SEQUENCE [LARGE SCALE GENOMIC DNA]</scope>
</reference>
<dbReference type="SUPFAM" id="SSF54695">
    <property type="entry name" value="POZ domain"/>
    <property type="match status" value="2"/>
</dbReference>
<dbReference type="PANTHER" id="PTHR22872:SF2">
    <property type="entry name" value="INHIBITOR OF BRUTON TYROSINE KINASE"/>
    <property type="match status" value="1"/>
</dbReference>
<keyword evidence="4" id="KW-0677">Repeat</keyword>
<keyword evidence="5 8" id="KW-0040">ANK repeat</keyword>
<dbReference type="SMART" id="SM00225">
    <property type="entry name" value="BTB"/>
    <property type="match status" value="2"/>
</dbReference>
<dbReference type="Pfam" id="PF00651">
    <property type="entry name" value="BTB"/>
    <property type="match status" value="2"/>
</dbReference>
<dbReference type="Proteomes" id="UP000016666">
    <property type="component" value="Chromosome 3"/>
</dbReference>
<dbReference type="PROSITE" id="PS50088">
    <property type="entry name" value="ANK_REPEAT"/>
    <property type="match status" value="1"/>
</dbReference>
<organism evidence="12 13">
    <name type="scientific">Anas platyrhynchos platyrhynchos</name>
    <name type="common">Northern mallard</name>
    <dbReference type="NCBI Taxonomy" id="8840"/>
    <lineage>
        <taxon>Eukaryota</taxon>
        <taxon>Metazoa</taxon>
        <taxon>Chordata</taxon>
        <taxon>Craniata</taxon>
        <taxon>Vertebrata</taxon>
        <taxon>Euteleostomi</taxon>
        <taxon>Archelosauria</taxon>
        <taxon>Archosauria</taxon>
        <taxon>Dinosauria</taxon>
        <taxon>Saurischia</taxon>
        <taxon>Theropoda</taxon>
        <taxon>Coelurosauria</taxon>
        <taxon>Aves</taxon>
        <taxon>Neognathae</taxon>
        <taxon>Galloanserae</taxon>
        <taxon>Anseriformes</taxon>
        <taxon>Anatidae</taxon>
        <taxon>Anatinae</taxon>
        <taxon>Anas</taxon>
    </lineage>
</organism>
<dbReference type="GO" id="GO:0019901">
    <property type="term" value="F:protein kinase binding"/>
    <property type="evidence" value="ECO:0007669"/>
    <property type="project" value="TreeGrafter"/>
</dbReference>
<dbReference type="FunFam" id="1.25.40.20:FF:000090">
    <property type="entry name" value="inhibitor of Bruton tyrosine kinase isoform X1"/>
    <property type="match status" value="1"/>
</dbReference>
<feature type="compositionally biased region" description="Polar residues" evidence="10">
    <location>
        <begin position="480"/>
        <end position="493"/>
    </location>
</feature>
<dbReference type="Pfam" id="PF12796">
    <property type="entry name" value="Ank_2"/>
    <property type="match status" value="1"/>
</dbReference>
<feature type="region of interest" description="Disordered" evidence="10">
    <location>
        <begin position="1030"/>
        <end position="1081"/>
    </location>
</feature>
<dbReference type="Gene3D" id="2.130.10.30">
    <property type="entry name" value="Regulator of chromosome condensation 1/beta-lactamase-inhibitor protein II"/>
    <property type="match status" value="1"/>
</dbReference>
<sequence>MNSLMPDCTSKCRSLQHALDVISVVTRGSEGQIKAFLSSYCYNAATIKDAFGRNVLHLASSCGKKGVLDWLAETKGVDLSAKDKESGWTALHRSIFYGYIDCVLSLLKHGVSLYVQDKEGLSALDLVMKDRPIHVVFKKTDPTEVYTWGNNINFTLGHGGQQSKHHPELVDLFPRNSIYIKQVVLCKFHSVFLSHKGQIYTCGHGQGGRLGHGDEQTCLVPRLVEGLVGHQCSQIAAAKDHTVVLTEDGCVYTFGLNTFHQLGILPPPANCNVPRQVQAKNLKGRMVIGVAAGRFHTVLWTKEAVYTMGLNGGQLGYLLDPNGEKCVTAPRQVSALHHKDTSVSLVSASDGATVCVTERGDIYLLADYQCKKMASKQLNLKKVLVNGGCLEYKVDTQHLKENGGQKICILALDEAGRVFCWKSSNNSMKQCRWVYGRQVFMSDVALNKNEMMFVTQDGEAFTGKWLEEGKKTSEKKELVSSPQNASCETPSSSETNSVYERIRLQKLTFVHRAVSVATDPNGCNFAVLQSDPKTSLYEIPSVSLSSFGEDFGKLLNETDEMDSIHDVTFQIGTRTYPLHKYILAVRSDFFKKLFVSSDDQLDTPDVYRKDEDAVGCDLYVIEKVHPDLFAYLLQFIYTDTCDLLTNGYKPKILHKEKSEEYENTLISNLNKMSFEEDINRKSAFEIYRNNQVQVLNEKQKNKSKKGKIVREESNLIKMLQSTAKKFGLSNLSGRLDGVRLENGKINVINRKNGNKLKFNQKKCSYVCDVTLKSSDGKEFPCHKCVLCARLDYFHSMLSSSWIEASCCSALEMPIHSDILQIIIDYLYTDEALAIKDSQNVEFICNVLVVADQLLISRLKEMCEVAIAEKLTLKNAAELLEFSAMYNAEQLKLSCLQFIGLNMAALLEARTLDVLSDEVVKDLSIYYRKMIPAMVRRVITPYPDGPDLSSFEPEDGENFVFLKEEMNTEQNSQEALFKRAKTKAKKKPRKRSDSSGGYNLSDIIQSPASTGSIKLDKTNSVESLPELLTSDSEGSYAGVGSPRDLQSPDFTKGFHPERTEMKDKACSQPMKASQPNKEMKSYRGSSAVVQSVPQFIPSTKNNSATSPNWVATSFSPASPPAMDLRTIMEIEENMQKCGTMPKTNSRMASHGIKLSQKQRKMIALAAKDNGSVTTSTEPTPLITAPPTPTKVARLGNAWWTARSSPSLEDHVLDSPPLENHNPWLATSPTNSPVMPPVMFASIVEEELQQEAALIRSREKPLALIQIEECAIQDLLMHYEAFDNPDEFVTVERAPQGPMATPMWNKH</sequence>
<name>A0A493SUY6_ANAPP</name>
<keyword evidence="13" id="KW-1185">Reference proteome</keyword>
<feature type="repeat" description="RCC1" evidence="9">
    <location>
        <begin position="249"/>
        <end position="303"/>
    </location>
</feature>
<dbReference type="Pfam" id="PF00415">
    <property type="entry name" value="RCC1"/>
    <property type="match status" value="3"/>
</dbReference>
<dbReference type="InterPro" id="IPR036770">
    <property type="entry name" value="Ankyrin_rpt-contain_sf"/>
</dbReference>